<comment type="caution">
    <text evidence="2">The sequence shown here is derived from an EMBL/GenBank/DDBJ whole genome shotgun (WGS) entry which is preliminary data.</text>
</comment>
<proteinExistence type="predicted"/>
<evidence type="ECO:0000313" key="3">
    <source>
        <dbReference type="Proteomes" id="UP000006443"/>
    </source>
</evidence>
<name>C0GJV0_DETAL</name>
<evidence type="ECO:0000256" key="1">
    <source>
        <dbReference type="SAM" id="Phobius"/>
    </source>
</evidence>
<feature type="transmembrane region" description="Helical" evidence="1">
    <location>
        <begin position="6"/>
        <end position="24"/>
    </location>
</feature>
<keyword evidence="1" id="KW-1133">Transmembrane helix</keyword>
<dbReference type="STRING" id="555088.DealDRAFT_2753"/>
<dbReference type="EMBL" id="ACJM01000018">
    <property type="protein sequence ID" value="EEG76408.1"/>
    <property type="molecule type" value="Genomic_DNA"/>
</dbReference>
<gene>
    <name evidence="2" type="ORF">DealDRAFT_2753</name>
</gene>
<keyword evidence="3" id="KW-1185">Reference proteome</keyword>
<evidence type="ECO:0000313" key="2">
    <source>
        <dbReference type="EMBL" id="EEG76408.1"/>
    </source>
</evidence>
<keyword evidence="1" id="KW-0472">Membrane</keyword>
<dbReference type="AlphaFoldDB" id="C0GJV0"/>
<protein>
    <submittedName>
        <fullName evidence="2">Uncharacterized protein</fullName>
    </submittedName>
</protein>
<reference evidence="2 3" key="1">
    <citation type="submission" date="2009-02" db="EMBL/GenBank/DDBJ databases">
        <title>Sequencing of the draft genome and assembly of Dethiobacter alkaliphilus AHT 1.</title>
        <authorList>
            <consortium name="US DOE Joint Genome Institute (JGI-PGF)"/>
            <person name="Lucas S."/>
            <person name="Copeland A."/>
            <person name="Lapidus A."/>
            <person name="Glavina del Rio T."/>
            <person name="Dalin E."/>
            <person name="Tice H."/>
            <person name="Bruce D."/>
            <person name="Goodwin L."/>
            <person name="Pitluck S."/>
            <person name="Larimer F."/>
            <person name="Land M.L."/>
            <person name="Hauser L."/>
            <person name="Muyzer G."/>
        </authorList>
    </citation>
    <scope>NUCLEOTIDE SEQUENCE [LARGE SCALE GENOMIC DNA]</scope>
    <source>
        <strain evidence="2 3">AHT 1</strain>
    </source>
</reference>
<accession>C0GJV0</accession>
<keyword evidence="1" id="KW-0812">Transmembrane</keyword>
<organism evidence="2 3">
    <name type="scientific">Dethiobacter alkaliphilus AHT 1</name>
    <dbReference type="NCBI Taxonomy" id="555088"/>
    <lineage>
        <taxon>Bacteria</taxon>
        <taxon>Bacillati</taxon>
        <taxon>Bacillota</taxon>
        <taxon>Dethiobacteria</taxon>
        <taxon>Dethiobacterales</taxon>
        <taxon>Dethiobacteraceae</taxon>
        <taxon>Dethiobacter</taxon>
    </lineage>
</organism>
<dbReference type="Proteomes" id="UP000006443">
    <property type="component" value="Unassembled WGS sequence"/>
</dbReference>
<sequence length="53" mass="6141">MGPLAYVVLFSVFLGFSWLVRYIVSKDTTERVDRKVAEEKAGFCTWPREIAEE</sequence>